<dbReference type="Proteomes" id="UP001501444">
    <property type="component" value="Unassembled WGS sequence"/>
</dbReference>
<protein>
    <submittedName>
        <fullName evidence="1">Uncharacterized protein</fullName>
    </submittedName>
</protein>
<evidence type="ECO:0000313" key="1">
    <source>
        <dbReference type="EMBL" id="GAA2343426.1"/>
    </source>
</evidence>
<organism evidence="1 2">
    <name type="scientific">Dactylosporangium salmoneum</name>
    <dbReference type="NCBI Taxonomy" id="53361"/>
    <lineage>
        <taxon>Bacteria</taxon>
        <taxon>Bacillati</taxon>
        <taxon>Actinomycetota</taxon>
        <taxon>Actinomycetes</taxon>
        <taxon>Micromonosporales</taxon>
        <taxon>Micromonosporaceae</taxon>
        <taxon>Dactylosporangium</taxon>
    </lineage>
</organism>
<gene>
    <name evidence="1" type="ORF">GCM10010170_028290</name>
</gene>
<keyword evidence="2" id="KW-1185">Reference proteome</keyword>
<dbReference type="RefSeq" id="WP_344612802.1">
    <property type="nucleotide sequence ID" value="NZ_BAAARV010000023.1"/>
</dbReference>
<accession>A0ABN3G3P1</accession>
<evidence type="ECO:0000313" key="2">
    <source>
        <dbReference type="Proteomes" id="UP001501444"/>
    </source>
</evidence>
<comment type="caution">
    <text evidence="1">The sequence shown here is derived from an EMBL/GenBank/DDBJ whole genome shotgun (WGS) entry which is preliminary data.</text>
</comment>
<dbReference type="EMBL" id="BAAARV010000023">
    <property type="protein sequence ID" value="GAA2343426.1"/>
    <property type="molecule type" value="Genomic_DNA"/>
</dbReference>
<name>A0ABN3G3P1_9ACTN</name>
<proteinExistence type="predicted"/>
<sequence length="58" mass="6173">MNLAIDSVGDEGPRRVVPVGEWTAVLDLETNWDRPEAGEKPVWFAATAAGHDAAQPGT</sequence>
<reference evidence="1 2" key="1">
    <citation type="journal article" date="2019" name="Int. J. Syst. Evol. Microbiol.">
        <title>The Global Catalogue of Microorganisms (GCM) 10K type strain sequencing project: providing services to taxonomists for standard genome sequencing and annotation.</title>
        <authorList>
            <consortium name="The Broad Institute Genomics Platform"/>
            <consortium name="The Broad Institute Genome Sequencing Center for Infectious Disease"/>
            <person name="Wu L."/>
            <person name="Ma J."/>
        </authorList>
    </citation>
    <scope>NUCLEOTIDE SEQUENCE [LARGE SCALE GENOMIC DNA]</scope>
    <source>
        <strain evidence="1 2">JCM 3272</strain>
    </source>
</reference>